<dbReference type="GO" id="GO:0008240">
    <property type="term" value="F:tripeptidyl-peptidase activity"/>
    <property type="evidence" value="ECO:0007669"/>
    <property type="project" value="UniProtKB-EC"/>
</dbReference>
<keyword evidence="6 10" id="KW-0645">Protease</keyword>
<feature type="coiled-coil region" evidence="11">
    <location>
        <begin position="151"/>
        <end position="190"/>
    </location>
</feature>
<dbReference type="FunFam" id="3.40.50.200:FF:000003">
    <property type="entry name" value="Tripeptidyl peptidase 2"/>
    <property type="match status" value="1"/>
</dbReference>
<evidence type="ECO:0000256" key="5">
    <source>
        <dbReference type="ARBA" id="ARBA00022438"/>
    </source>
</evidence>
<dbReference type="Gene3D" id="3.40.50.200">
    <property type="entry name" value="Peptidase S8/S53 domain"/>
    <property type="match status" value="2"/>
</dbReference>
<dbReference type="EMBL" id="JAACXV010000013">
    <property type="protein sequence ID" value="KAF7287504.1"/>
    <property type="molecule type" value="Genomic_DNA"/>
</dbReference>
<gene>
    <name evidence="17" type="ORF">GWI33_001464</name>
</gene>
<dbReference type="GO" id="GO:0005829">
    <property type="term" value="C:cytosol"/>
    <property type="evidence" value="ECO:0007669"/>
    <property type="project" value="TreeGrafter"/>
</dbReference>
<dbReference type="InterPro" id="IPR022229">
    <property type="entry name" value="TPPII_Ig-like-2"/>
</dbReference>
<dbReference type="Proteomes" id="UP000625711">
    <property type="component" value="Unassembled WGS sequence"/>
</dbReference>
<dbReference type="CDD" id="cd04857">
    <property type="entry name" value="Peptidases_S8_Tripeptidyl_Aminopeptidase_II"/>
    <property type="match status" value="1"/>
</dbReference>
<keyword evidence="11" id="KW-0175">Coiled coil</keyword>
<dbReference type="OrthoDB" id="10256524at2759"/>
<feature type="active site" description="Charge relay system" evidence="10">
    <location>
        <position position="270"/>
    </location>
</feature>
<evidence type="ECO:0000256" key="2">
    <source>
        <dbReference type="ARBA" id="ARBA00011073"/>
    </source>
</evidence>
<feature type="domain" description="Peptidase S8/S53" evidence="12">
    <location>
        <begin position="40"/>
        <end position="498"/>
    </location>
</feature>
<accession>A0A834MPK1</accession>
<evidence type="ECO:0000259" key="13">
    <source>
        <dbReference type="Pfam" id="PF12580"/>
    </source>
</evidence>
<reference evidence="17" key="1">
    <citation type="submission" date="2020-08" db="EMBL/GenBank/DDBJ databases">
        <title>Genome sequencing and assembly of the red palm weevil Rhynchophorus ferrugineus.</title>
        <authorList>
            <person name="Dias G.B."/>
            <person name="Bergman C.M."/>
            <person name="Manee M."/>
        </authorList>
    </citation>
    <scope>NUCLEOTIDE SEQUENCE</scope>
    <source>
        <strain evidence="17">AA-2017</strain>
        <tissue evidence="17">Whole larva</tissue>
    </source>
</reference>
<dbReference type="InterPro" id="IPR046939">
    <property type="entry name" value="TPPII_C_sf"/>
</dbReference>
<feature type="domain" description="Tripeptidyl-peptidase II galactose-binding" evidence="16">
    <location>
        <begin position="668"/>
        <end position="754"/>
    </location>
</feature>
<comment type="catalytic activity">
    <reaction evidence="1">
        <text>Release of an N-terminal tripeptide from a polypeptide.</text>
        <dbReference type="EC" id="3.4.14.10"/>
    </reaction>
</comment>
<dbReference type="Pfam" id="PF21223">
    <property type="entry name" value="TPPII_Ig-like-1"/>
    <property type="match status" value="1"/>
</dbReference>
<protein>
    <recommendedName>
        <fullName evidence="4">Tripeptidyl-peptidase 2</fullName>
        <ecNumber evidence="3">3.4.14.10</ecNumber>
    </recommendedName>
    <alternativeName>
        <fullName evidence="9">Tripeptidyl aminopeptidase</fullName>
    </alternativeName>
</protein>
<dbReference type="GO" id="GO:0004252">
    <property type="term" value="F:serine-type endopeptidase activity"/>
    <property type="evidence" value="ECO:0007669"/>
    <property type="project" value="UniProtKB-UniRule"/>
</dbReference>
<keyword evidence="7 10" id="KW-0378">Hydrolase</keyword>
<dbReference type="PANTHER" id="PTHR43806">
    <property type="entry name" value="PEPTIDASE S8"/>
    <property type="match status" value="1"/>
</dbReference>
<feature type="active site" description="Charge relay system" evidence="10">
    <location>
        <position position="460"/>
    </location>
</feature>
<evidence type="ECO:0000313" key="18">
    <source>
        <dbReference type="Proteomes" id="UP000625711"/>
    </source>
</evidence>
<evidence type="ECO:0000259" key="16">
    <source>
        <dbReference type="Pfam" id="PF21316"/>
    </source>
</evidence>
<dbReference type="Pfam" id="PF12583">
    <property type="entry name" value="TPPII_C"/>
    <property type="match status" value="1"/>
</dbReference>
<dbReference type="PROSITE" id="PS00138">
    <property type="entry name" value="SUBTILASE_SER"/>
    <property type="match status" value="1"/>
</dbReference>
<proteinExistence type="inferred from homology"/>
<dbReference type="InterPro" id="IPR048383">
    <property type="entry name" value="TPPII_Ig-like-1"/>
</dbReference>
<feature type="domain" description="Tripeptidyl-peptidase II first Ig-like" evidence="15">
    <location>
        <begin position="533"/>
        <end position="649"/>
    </location>
</feature>
<dbReference type="Pfam" id="PF21316">
    <property type="entry name" value="TPPII_GBD"/>
    <property type="match status" value="1"/>
</dbReference>
<dbReference type="InterPro" id="IPR022398">
    <property type="entry name" value="Peptidase_S8_His-AS"/>
</dbReference>
<evidence type="ECO:0000256" key="8">
    <source>
        <dbReference type="ARBA" id="ARBA00022825"/>
    </source>
</evidence>
<evidence type="ECO:0000256" key="4">
    <source>
        <dbReference type="ARBA" id="ARBA00020244"/>
    </source>
</evidence>
<dbReference type="InterPro" id="IPR036852">
    <property type="entry name" value="Peptidase_S8/S53_dom_sf"/>
</dbReference>
<feature type="domain" description="Tripeptidyl peptidase II C-terminal" evidence="14">
    <location>
        <begin position="1023"/>
        <end position="1086"/>
    </location>
</feature>
<dbReference type="InterPro" id="IPR046940">
    <property type="entry name" value="TPPII_Ig-like_sf"/>
</dbReference>
<dbReference type="PROSITE" id="PS00137">
    <property type="entry name" value="SUBTILASE_HIS"/>
    <property type="match status" value="1"/>
</dbReference>
<dbReference type="Gene3D" id="6.10.250.3080">
    <property type="match status" value="1"/>
</dbReference>
<dbReference type="InterPro" id="IPR015500">
    <property type="entry name" value="Peptidase_S8_subtilisin-rel"/>
</dbReference>
<dbReference type="PRINTS" id="PR00723">
    <property type="entry name" value="SUBTILISIN"/>
</dbReference>
<evidence type="ECO:0000256" key="10">
    <source>
        <dbReference type="PROSITE-ProRule" id="PRU01240"/>
    </source>
</evidence>
<dbReference type="FunFam" id="3.40.50.200:FF:000039">
    <property type="entry name" value="Predicted protein"/>
    <property type="match status" value="1"/>
</dbReference>
<dbReference type="InterPro" id="IPR022232">
    <property type="entry name" value="TPPII_C_art"/>
</dbReference>
<dbReference type="InterPro" id="IPR048384">
    <property type="entry name" value="TPPII_GBD"/>
</dbReference>
<dbReference type="GO" id="GO:0004177">
    <property type="term" value="F:aminopeptidase activity"/>
    <property type="evidence" value="ECO:0007669"/>
    <property type="project" value="UniProtKB-KW"/>
</dbReference>
<dbReference type="EC" id="3.4.14.10" evidence="3"/>
<feature type="domain" description="Tripeptidyl peptidase II second Ig-like" evidence="13">
    <location>
        <begin position="789"/>
        <end position="972"/>
    </location>
</feature>
<keyword evidence="18" id="KW-1185">Reference proteome</keyword>
<feature type="active site" description="Charge relay system" evidence="10">
    <location>
        <position position="49"/>
    </location>
</feature>
<organism evidence="17 18">
    <name type="scientific">Rhynchophorus ferrugineus</name>
    <name type="common">Red palm weevil</name>
    <name type="synonym">Curculio ferrugineus</name>
    <dbReference type="NCBI Taxonomy" id="354439"/>
    <lineage>
        <taxon>Eukaryota</taxon>
        <taxon>Metazoa</taxon>
        <taxon>Ecdysozoa</taxon>
        <taxon>Arthropoda</taxon>
        <taxon>Hexapoda</taxon>
        <taxon>Insecta</taxon>
        <taxon>Pterygota</taxon>
        <taxon>Neoptera</taxon>
        <taxon>Endopterygota</taxon>
        <taxon>Coleoptera</taxon>
        <taxon>Polyphaga</taxon>
        <taxon>Cucujiformia</taxon>
        <taxon>Curculionidae</taxon>
        <taxon>Dryophthorinae</taxon>
        <taxon>Rhynchophorus</taxon>
    </lineage>
</organism>
<dbReference type="Pfam" id="PF00082">
    <property type="entry name" value="Peptidase_S8"/>
    <property type="match status" value="1"/>
</dbReference>
<evidence type="ECO:0000256" key="3">
    <source>
        <dbReference type="ARBA" id="ARBA00012462"/>
    </source>
</evidence>
<evidence type="ECO:0000256" key="1">
    <source>
        <dbReference type="ARBA" id="ARBA00001910"/>
    </source>
</evidence>
<dbReference type="PROSITE" id="PS51892">
    <property type="entry name" value="SUBTILASE"/>
    <property type="match status" value="1"/>
</dbReference>
<dbReference type="Gene3D" id="2.60.40.3170">
    <property type="match status" value="1"/>
</dbReference>
<evidence type="ECO:0000256" key="7">
    <source>
        <dbReference type="ARBA" id="ARBA00022801"/>
    </source>
</evidence>
<name>A0A834MPK1_RHYFE</name>
<comment type="caution">
    <text evidence="17">The sequence shown here is derived from an EMBL/GenBank/DDBJ whole genome shotgun (WGS) entry which is preliminary data.</text>
</comment>
<evidence type="ECO:0000259" key="12">
    <source>
        <dbReference type="Pfam" id="PF00082"/>
    </source>
</evidence>
<dbReference type="SUPFAM" id="SSF52743">
    <property type="entry name" value="Subtilisin-like"/>
    <property type="match status" value="1"/>
</dbReference>
<dbReference type="InterPro" id="IPR050131">
    <property type="entry name" value="Peptidase_S8_subtilisin-like"/>
</dbReference>
<dbReference type="InterPro" id="IPR034051">
    <property type="entry name" value="TPP_II_domain"/>
</dbReference>
<sequence length="1265" mass="141848">MHGDLKIRDVPDNDFPLWGLLPKKETGAISFLSKYPNYDGRNVVIAILDSGVDPGAPGLQQTSDGKIKIIERFDCSGCGDVNTTTIVKPEDGYITGLTGRKMKLPSHWKNPTGTYRIGVKNAFDLYPDKLKDRIKAEFKKKQWEEGHRKIISDLNRKLSSLDNQHSNNSNENDKLEKEDLDAKLDILNNLDKKFTDSGPVYDCILFHDGEKWMCCVNTSETNDLSECPLLGEYSITHEYLPLTKQDSLNFSVNVHENGDILELVGVCSSHGTHVASIASAYFPESPEQNGLAPGAQIISLTIGDGRLGSMETGTAIIRAMIKMIELKQKMDIHVINMSYGEHAHWVDTGRIGELVNEIVNKYGIIWVSSAGNSGPALSTISTPSDINDEPIISVGAYVSPDMMVAEYAMRQKLPGAPYTWSSRGPTIDGGIGVHVCAPGGAITSVPNFTLRYSQLMNGTSMASPNCAGAICLLISGLIQQDLSYSPYSIRRALENTANFIEGVEIPAQGAGLIQVEKAFDYLVLYNDIQERDIRFQIQCSSSNAKGIYLRTKINTNKHTFKVSVDPHFLNEDEVSAQTKINFNMKFVLTCDGNFVQFPKHLDLSNFARTFAVNIDTSSLSEGLHSTFINAFDVNCIAKGPVFKIPITVIQPKEITEPKYTVKYSGVPFKSNTIKRHYLVVPNMATWAALKLTSNEDSGCFVIHTIQCLPRQNCKSLESNKTITVTSKTDSYICFQVKGDYVLELVIAKYWANIGEATLDYSLSFYGIKPNQPNINMHAADGIHAVEVKTLQGEEISPYIILKNSVQILKPSEGKIVPLTNRDVIPPNRQIYELVLVYNFSITKACEVSPNLSLLSDMLYESEYESQLWLLFDCNKQLLGTGDAYPSKYTVKLEKGDYVIRLQVRHDKKEYLEKINEAPLLLQQKLANGITMDVYLSYSQALIGGKKAGVTHNSNPYTVVPLYIAPLASDKFPIKSNNAAHYLSGYITYTKDESAKKVDMYPIKYFLTDNSSPKKTVSNNGGSNSDKTKIDEYNEAIRDLQTSWIPKLDKEKGEKFFDDVTKTYPNYFPVYSSYLQLIDPLDKRILPSVIKKTSGTVEDLNKVISTCERVLESVNEENILAYMATKTDLRSDATKYKVQMEQQKNVYLECLARKGIALCRIHTLSEGGDTKMQDIGNAWKALLKFVDPSDAKVLTTHVLYFAIWHSFVKHQYGRLLKYILKLQEDKPNEEVEKRIIEICQELEWKHIVIYLERMLPSKYPNAYRPF</sequence>
<dbReference type="Gene3D" id="1.25.40.710">
    <property type="match status" value="1"/>
</dbReference>
<dbReference type="AlphaFoldDB" id="A0A834MPK1"/>
<comment type="similarity">
    <text evidence="2 10">Belongs to the peptidase S8 family.</text>
</comment>
<evidence type="ECO:0000313" key="17">
    <source>
        <dbReference type="EMBL" id="KAF7287504.1"/>
    </source>
</evidence>
<evidence type="ECO:0000259" key="14">
    <source>
        <dbReference type="Pfam" id="PF12583"/>
    </source>
</evidence>
<evidence type="ECO:0000259" key="15">
    <source>
        <dbReference type="Pfam" id="PF21223"/>
    </source>
</evidence>
<dbReference type="InterPro" id="IPR000209">
    <property type="entry name" value="Peptidase_S8/S53_dom"/>
</dbReference>
<evidence type="ECO:0000256" key="9">
    <source>
        <dbReference type="ARBA" id="ARBA00032232"/>
    </source>
</evidence>
<dbReference type="PANTHER" id="PTHR43806:SF14">
    <property type="entry name" value="TRIPEPTIDYL-PEPTIDASE 2"/>
    <property type="match status" value="1"/>
</dbReference>
<dbReference type="InterPro" id="IPR023828">
    <property type="entry name" value="Peptidase_S8_Ser-AS"/>
</dbReference>
<evidence type="ECO:0000256" key="11">
    <source>
        <dbReference type="SAM" id="Coils"/>
    </source>
</evidence>
<dbReference type="Pfam" id="PF12580">
    <property type="entry name" value="TPPII"/>
    <property type="match status" value="1"/>
</dbReference>
<evidence type="ECO:0000256" key="6">
    <source>
        <dbReference type="ARBA" id="ARBA00022670"/>
    </source>
</evidence>
<keyword evidence="5" id="KW-0031">Aminopeptidase</keyword>
<dbReference type="GO" id="GO:0006508">
    <property type="term" value="P:proteolysis"/>
    <property type="evidence" value="ECO:0007669"/>
    <property type="project" value="UniProtKB-KW"/>
</dbReference>
<keyword evidence="8 10" id="KW-0720">Serine protease</keyword>